<dbReference type="InterPro" id="IPR042568">
    <property type="entry name" value="QSOX_FAD-bd_sf"/>
</dbReference>
<dbReference type="InterPro" id="IPR036774">
    <property type="entry name" value="ERV/ALR_sulphydryl_oxid_sf"/>
</dbReference>
<feature type="domain" description="ERV/ALR sulfhydryl oxidase" evidence="8">
    <location>
        <begin position="258"/>
        <end position="360"/>
    </location>
</feature>
<dbReference type="PANTHER" id="PTHR22897">
    <property type="entry name" value="QUIESCIN Q6-RELATED SULFHYDRYL OXIDASE"/>
    <property type="match status" value="1"/>
</dbReference>
<dbReference type="Gene3D" id="3.40.30.10">
    <property type="entry name" value="Glutaredoxin"/>
    <property type="match status" value="1"/>
</dbReference>
<keyword evidence="10" id="KW-1185">Reference proteome</keyword>
<dbReference type="PROSITE" id="PS51324">
    <property type="entry name" value="ERV_ALR"/>
    <property type="match status" value="1"/>
</dbReference>
<evidence type="ECO:0000256" key="5">
    <source>
        <dbReference type="ARBA" id="ARBA00023002"/>
    </source>
</evidence>
<evidence type="ECO:0000259" key="8">
    <source>
        <dbReference type="PROSITE" id="PS51324"/>
    </source>
</evidence>
<name>A0A7R9LFI3_9ACAR</name>
<dbReference type="EC" id="1.8.3.2" evidence="7"/>
<dbReference type="OrthoDB" id="59470at2759"/>
<dbReference type="InterPro" id="IPR017905">
    <property type="entry name" value="ERV/ALR_sulphydryl_oxidase"/>
</dbReference>
<evidence type="ECO:0000256" key="1">
    <source>
        <dbReference type="ARBA" id="ARBA00001974"/>
    </source>
</evidence>
<keyword evidence="3" id="KW-0732">Signal</keyword>
<keyword evidence="4 7" id="KW-0274">FAD</keyword>
<dbReference type="EMBL" id="OC915505">
    <property type="protein sequence ID" value="CAD7640737.1"/>
    <property type="molecule type" value="Genomic_DNA"/>
</dbReference>
<dbReference type="EMBL" id="CAJPVJ010000680">
    <property type="protein sequence ID" value="CAG2163135.1"/>
    <property type="molecule type" value="Genomic_DNA"/>
</dbReference>
<evidence type="ECO:0000256" key="2">
    <source>
        <dbReference type="ARBA" id="ARBA00022630"/>
    </source>
</evidence>
<dbReference type="Gene3D" id="1.20.120.1960">
    <property type="entry name" value="QSOX sulfhydryl oxidase domain"/>
    <property type="match status" value="1"/>
</dbReference>
<comment type="cofactor">
    <cofactor evidence="1 7">
        <name>FAD</name>
        <dbReference type="ChEBI" id="CHEBI:57692"/>
    </cofactor>
</comment>
<dbReference type="Proteomes" id="UP000728032">
    <property type="component" value="Unassembled WGS sequence"/>
</dbReference>
<reference evidence="9" key="1">
    <citation type="submission" date="2020-11" db="EMBL/GenBank/DDBJ databases">
        <authorList>
            <person name="Tran Van P."/>
        </authorList>
    </citation>
    <scope>NUCLEOTIDE SEQUENCE</scope>
</reference>
<dbReference type="GO" id="GO:0006457">
    <property type="term" value="P:protein folding"/>
    <property type="evidence" value="ECO:0007669"/>
    <property type="project" value="TreeGrafter"/>
</dbReference>
<dbReference type="AlphaFoldDB" id="A0A7R9LFI3"/>
<gene>
    <name evidence="9" type="ORF">ONB1V03_LOCUS2719</name>
</gene>
<dbReference type="GO" id="GO:0000139">
    <property type="term" value="C:Golgi membrane"/>
    <property type="evidence" value="ECO:0007669"/>
    <property type="project" value="TreeGrafter"/>
</dbReference>
<evidence type="ECO:0000256" key="4">
    <source>
        <dbReference type="ARBA" id="ARBA00022827"/>
    </source>
</evidence>
<dbReference type="GO" id="GO:0003756">
    <property type="term" value="F:protein disulfide isomerase activity"/>
    <property type="evidence" value="ECO:0007669"/>
    <property type="project" value="TreeGrafter"/>
</dbReference>
<dbReference type="Pfam" id="PF18371">
    <property type="entry name" value="FAD_SOX"/>
    <property type="match status" value="1"/>
</dbReference>
<evidence type="ECO:0000256" key="3">
    <source>
        <dbReference type="ARBA" id="ARBA00022729"/>
    </source>
</evidence>
<dbReference type="PANTHER" id="PTHR22897:SF8">
    <property type="entry name" value="SULFHYDRYL OXIDASE"/>
    <property type="match status" value="1"/>
</dbReference>
<sequence length="393" mass="45945">MDSYVQDMASLASPATVSDLNLNLFPISIASKEELFNAFPIQLEKPNLIFLEKYPTHLGVEIVLDFSSYREYINIIRVYDRSGGLADQLFPHSLRLPALIQMHRNQSFELIASAHSDNEQLLRQAFGDKIKSNLNIDTNDNIIITDDVKMVNKSVTPRTPLPLSLADLYNTLRYSLHKEVTRFQTLNSTQVSVLKKYFSVVYKYFPFDNENVRRFFKRMKHWFANKTKEIKIDNFKAAMKISDGYLPPIVQWRHCSASKSHFRGYPCGLWSMFHVMTVKEYSMNSTHNSHEVLDLMRDFVIHFFSCEHCAKHFEKTSRRLSSVLTTAESSVLWLWRVHNQVNHRTKGSESEDPFFPKIQYPSHQMCSQCYQQNNEFNETNFLVLSKFSKTLRY</sequence>
<evidence type="ECO:0000256" key="7">
    <source>
        <dbReference type="RuleBase" id="RU371123"/>
    </source>
</evidence>
<dbReference type="GO" id="GO:0016971">
    <property type="term" value="F:flavin-dependent sulfhydryl oxidase activity"/>
    <property type="evidence" value="ECO:0007669"/>
    <property type="project" value="InterPro"/>
</dbReference>
<keyword evidence="6" id="KW-1015">Disulfide bond</keyword>
<keyword evidence="2 7" id="KW-0285">Flavoprotein</keyword>
<evidence type="ECO:0000256" key="6">
    <source>
        <dbReference type="ARBA" id="ARBA00023157"/>
    </source>
</evidence>
<proteinExistence type="predicted"/>
<keyword evidence="5 7" id="KW-0560">Oxidoreductase</keyword>
<dbReference type="GO" id="GO:0005615">
    <property type="term" value="C:extracellular space"/>
    <property type="evidence" value="ECO:0007669"/>
    <property type="project" value="TreeGrafter"/>
</dbReference>
<organism evidence="9">
    <name type="scientific">Oppiella nova</name>
    <dbReference type="NCBI Taxonomy" id="334625"/>
    <lineage>
        <taxon>Eukaryota</taxon>
        <taxon>Metazoa</taxon>
        <taxon>Ecdysozoa</taxon>
        <taxon>Arthropoda</taxon>
        <taxon>Chelicerata</taxon>
        <taxon>Arachnida</taxon>
        <taxon>Acari</taxon>
        <taxon>Acariformes</taxon>
        <taxon>Sarcoptiformes</taxon>
        <taxon>Oribatida</taxon>
        <taxon>Brachypylina</taxon>
        <taxon>Oppioidea</taxon>
        <taxon>Oppiidae</taxon>
        <taxon>Oppiella</taxon>
    </lineage>
</organism>
<comment type="catalytic activity">
    <reaction evidence="7">
        <text>2 R'C(R)SH + O2 = R'C(R)S-S(R)CR' + H2O2</text>
        <dbReference type="Rhea" id="RHEA:17357"/>
        <dbReference type="ChEBI" id="CHEBI:15379"/>
        <dbReference type="ChEBI" id="CHEBI:16240"/>
        <dbReference type="ChEBI" id="CHEBI:16520"/>
        <dbReference type="ChEBI" id="CHEBI:17412"/>
        <dbReference type="EC" id="1.8.3.2"/>
    </reaction>
</comment>
<dbReference type="InterPro" id="IPR040986">
    <property type="entry name" value="QSOX_FAD-bd_dom"/>
</dbReference>
<dbReference type="Pfam" id="PF04777">
    <property type="entry name" value="Evr1_Alr"/>
    <property type="match status" value="1"/>
</dbReference>
<dbReference type="InterPro" id="IPR039798">
    <property type="entry name" value="Sulfhydryl_oxidase"/>
</dbReference>
<dbReference type="SUPFAM" id="SSF69000">
    <property type="entry name" value="FAD-dependent thiol oxidase"/>
    <property type="match status" value="1"/>
</dbReference>
<dbReference type="Gene3D" id="1.20.120.310">
    <property type="entry name" value="ERV/ALR sulfhydryl oxidase domain"/>
    <property type="match status" value="1"/>
</dbReference>
<evidence type="ECO:0000313" key="10">
    <source>
        <dbReference type="Proteomes" id="UP000728032"/>
    </source>
</evidence>
<evidence type="ECO:0000313" key="9">
    <source>
        <dbReference type="EMBL" id="CAD7640737.1"/>
    </source>
</evidence>
<accession>A0A7R9LFI3</accession>
<protein>
    <recommendedName>
        <fullName evidence="7">Sulfhydryl oxidase</fullName>
        <ecNumber evidence="7">1.8.3.2</ecNumber>
    </recommendedName>
</protein>